<protein>
    <submittedName>
        <fullName evidence="1">Transcriptional repressor</fullName>
    </submittedName>
</protein>
<comment type="caution">
    <text evidence="1">The sequence shown here is derived from an EMBL/GenBank/DDBJ whole genome shotgun (WGS) entry which is preliminary data.</text>
</comment>
<evidence type="ECO:0000313" key="2">
    <source>
        <dbReference type="Proteomes" id="UP000823935"/>
    </source>
</evidence>
<organism evidence="1 2">
    <name type="scientific">Candidatus Limivivens intestinipullorum</name>
    <dbReference type="NCBI Taxonomy" id="2840858"/>
    <lineage>
        <taxon>Bacteria</taxon>
        <taxon>Bacillati</taxon>
        <taxon>Bacillota</taxon>
        <taxon>Clostridia</taxon>
        <taxon>Lachnospirales</taxon>
        <taxon>Lachnospiraceae</taxon>
        <taxon>Lachnospiraceae incertae sedis</taxon>
        <taxon>Candidatus Limivivens</taxon>
    </lineage>
</organism>
<dbReference type="Gene3D" id="1.10.10.10">
    <property type="entry name" value="Winged helix-like DNA-binding domain superfamily/Winged helix DNA-binding domain"/>
    <property type="match status" value="1"/>
</dbReference>
<dbReference type="InterPro" id="IPR002481">
    <property type="entry name" value="FUR"/>
</dbReference>
<proteinExistence type="predicted"/>
<sequence>MCDKEAIIHELKRRRKRITEQRRIMIDVITEEDCKSFKELYVKIARRDPGIGQATVYRMLLTLEEIGAIERVQGYVRKDFGKEQISKEVSEET</sequence>
<dbReference type="SUPFAM" id="SSF46785">
    <property type="entry name" value="Winged helix' DNA-binding domain"/>
    <property type="match status" value="1"/>
</dbReference>
<dbReference type="InterPro" id="IPR036388">
    <property type="entry name" value="WH-like_DNA-bd_sf"/>
</dbReference>
<reference evidence="1" key="1">
    <citation type="submission" date="2020-10" db="EMBL/GenBank/DDBJ databases">
        <authorList>
            <person name="Gilroy R."/>
        </authorList>
    </citation>
    <scope>NUCLEOTIDE SEQUENCE</scope>
    <source>
        <strain evidence="1">CHK190-19873</strain>
    </source>
</reference>
<dbReference type="EMBL" id="DVIQ01000105">
    <property type="protein sequence ID" value="HIS32889.1"/>
    <property type="molecule type" value="Genomic_DNA"/>
</dbReference>
<accession>A0A9D1EVB1</accession>
<dbReference type="InterPro" id="IPR036390">
    <property type="entry name" value="WH_DNA-bd_sf"/>
</dbReference>
<name>A0A9D1EVB1_9FIRM</name>
<dbReference type="Pfam" id="PF01475">
    <property type="entry name" value="FUR"/>
    <property type="match status" value="1"/>
</dbReference>
<reference evidence="1" key="2">
    <citation type="journal article" date="2021" name="PeerJ">
        <title>Extensive microbial diversity within the chicken gut microbiome revealed by metagenomics and culture.</title>
        <authorList>
            <person name="Gilroy R."/>
            <person name="Ravi A."/>
            <person name="Getino M."/>
            <person name="Pursley I."/>
            <person name="Horton D.L."/>
            <person name="Alikhan N.F."/>
            <person name="Baker D."/>
            <person name="Gharbi K."/>
            <person name="Hall N."/>
            <person name="Watson M."/>
            <person name="Adriaenssens E.M."/>
            <person name="Foster-Nyarko E."/>
            <person name="Jarju S."/>
            <person name="Secka A."/>
            <person name="Antonio M."/>
            <person name="Oren A."/>
            <person name="Chaudhuri R.R."/>
            <person name="La Ragione R."/>
            <person name="Hildebrand F."/>
            <person name="Pallen M.J."/>
        </authorList>
    </citation>
    <scope>NUCLEOTIDE SEQUENCE</scope>
    <source>
        <strain evidence="1">CHK190-19873</strain>
    </source>
</reference>
<evidence type="ECO:0000313" key="1">
    <source>
        <dbReference type="EMBL" id="HIS32889.1"/>
    </source>
</evidence>
<dbReference type="Proteomes" id="UP000823935">
    <property type="component" value="Unassembled WGS sequence"/>
</dbReference>
<dbReference type="GO" id="GO:0003700">
    <property type="term" value="F:DNA-binding transcription factor activity"/>
    <property type="evidence" value="ECO:0007669"/>
    <property type="project" value="InterPro"/>
</dbReference>
<gene>
    <name evidence="1" type="ORF">IAB44_15295</name>
</gene>
<dbReference type="AlphaFoldDB" id="A0A9D1EVB1"/>